<evidence type="ECO:0000259" key="2">
    <source>
        <dbReference type="Pfam" id="PF18050"/>
    </source>
</evidence>
<feature type="domain" description="Cyclophilin-like" evidence="2">
    <location>
        <begin position="2"/>
        <end position="55"/>
    </location>
</feature>
<feature type="region of interest" description="Disordered" evidence="1">
    <location>
        <begin position="63"/>
        <end position="127"/>
    </location>
</feature>
<dbReference type="InterPro" id="IPR029000">
    <property type="entry name" value="Cyclophilin-like_dom_sf"/>
</dbReference>
<organism evidence="3 4">
    <name type="scientific">Streptomyces massasporeus</name>
    <dbReference type="NCBI Taxonomy" id="67324"/>
    <lineage>
        <taxon>Bacteria</taxon>
        <taxon>Bacillati</taxon>
        <taxon>Actinomycetota</taxon>
        <taxon>Actinomycetes</taxon>
        <taxon>Kitasatosporales</taxon>
        <taxon>Streptomycetaceae</taxon>
        <taxon>Streptomyces</taxon>
    </lineage>
</organism>
<accession>A0ABW6LF69</accession>
<dbReference type="EMBL" id="JBIAFP010000007">
    <property type="protein sequence ID" value="MFE9225861.1"/>
    <property type="molecule type" value="Genomic_DNA"/>
</dbReference>
<gene>
    <name evidence="3" type="ORF">ACFYM3_14745</name>
</gene>
<dbReference type="Gene3D" id="2.40.100.20">
    <property type="match status" value="1"/>
</dbReference>
<dbReference type="RefSeq" id="WP_358286571.1">
    <property type="nucleotide sequence ID" value="NZ_JBEYGJ010000026.1"/>
</dbReference>
<comment type="caution">
    <text evidence="3">The sequence shown here is derived from an EMBL/GenBank/DDBJ whole genome shotgun (WGS) entry which is preliminary data.</text>
</comment>
<reference evidence="3 4" key="1">
    <citation type="submission" date="2024-10" db="EMBL/GenBank/DDBJ databases">
        <title>The Natural Products Discovery Center: Release of the First 8490 Sequenced Strains for Exploring Actinobacteria Biosynthetic Diversity.</title>
        <authorList>
            <person name="Kalkreuter E."/>
            <person name="Kautsar S.A."/>
            <person name="Yang D."/>
            <person name="Bader C.D."/>
            <person name="Teijaro C.N."/>
            <person name="Fluegel L."/>
            <person name="Davis C.M."/>
            <person name="Simpson J.R."/>
            <person name="Lauterbach L."/>
            <person name="Steele A.D."/>
            <person name="Gui C."/>
            <person name="Meng S."/>
            <person name="Li G."/>
            <person name="Viehrig K."/>
            <person name="Ye F."/>
            <person name="Su P."/>
            <person name="Kiefer A.F."/>
            <person name="Nichols A."/>
            <person name="Cepeda A.J."/>
            <person name="Yan W."/>
            <person name="Fan B."/>
            <person name="Jiang Y."/>
            <person name="Adhikari A."/>
            <person name="Zheng C.-J."/>
            <person name="Schuster L."/>
            <person name="Cowan T.M."/>
            <person name="Smanski M.J."/>
            <person name="Chevrette M.G."/>
            <person name="De Carvalho L.P.S."/>
            <person name="Shen B."/>
        </authorList>
    </citation>
    <scope>NUCLEOTIDE SEQUENCE [LARGE SCALE GENOMIC DNA]</scope>
    <source>
        <strain evidence="3 4">NPDC007066</strain>
    </source>
</reference>
<sequence>MTTDNAPAPQAAKTGDLTYYAPWGNLAVFYKDGPSASEDLLILGHIDADADQLSQADRITIEAASVRKPGRTMRHQQDGAPSPRPHGRSGHGPRGTSQPRTGLGTHVPARALPASPAPIQHGRGERG</sequence>
<dbReference type="Pfam" id="PF18050">
    <property type="entry name" value="Cyclophil_like2"/>
    <property type="match status" value="1"/>
</dbReference>
<name>A0ABW6LF69_9ACTN</name>
<dbReference type="InterPro" id="IPR041183">
    <property type="entry name" value="Cyclophilin-like"/>
</dbReference>
<keyword evidence="4" id="KW-1185">Reference proteome</keyword>
<proteinExistence type="predicted"/>
<dbReference type="SUPFAM" id="SSF50891">
    <property type="entry name" value="Cyclophilin-like"/>
    <property type="match status" value="1"/>
</dbReference>
<protein>
    <submittedName>
        <fullName evidence="3">Cyclophilin-like fold protein</fullName>
    </submittedName>
</protein>
<evidence type="ECO:0000313" key="4">
    <source>
        <dbReference type="Proteomes" id="UP001601288"/>
    </source>
</evidence>
<dbReference type="Proteomes" id="UP001601288">
    <property type="component" value="Unassembled WGS sequence"/>
</dbReference>
<evidence type="ECO:0000313" key="3">
    <source>
        <dbReference type="EMBL" id="MFE9225861.1"/>
    </source>
</evidence>
<evidence type="ECO:0000256" key="1">
    <source>
        <dbReference type="SAM" id="MobiDB-lite"/>
    </source>
</evidence>